<sequence>MANEHIVEVVATNGEVPAPLGIVSVKHALDMGEAECMAYSHPEHEAGNTDVFVTRDELAKLP</sequence>
<dbReference type="RefSeq" id="WP_317276225.1">
    <property type="nucleotide sequence ID" value="NZ_JAWJWH010000005.1"/>
</dbReference>
<accession>A0ABU3YKU2</accession>
<comment type="caution">
    <text evidence="1">The sequence shown here is derived from an EMBL/GenBank/DDBJ whole genome shotgun (WGS) entry which is preliminary data.</text>
</comment>
<proteinExistence type="predicted"/>
<reference evidence="2" key="1">
    <citation type="journal article" date="2023" name="Int. J. Mol. Sci.">
        <title>Genomic and Metabolic Characterization of Plant Growth-Promoting Rhizobacteria Isolated from Nodules of Clovers Grown in Non-Farmed Soil.</title>
        <authorList>
            <person name="Wojcik M."/>
            <person name="Koper P."/>
            <person name="Zebracki K."/>
            <person name="Marczak M."/>
            <person name="Mazur A."/>
        </authorList>
    </citation>
    <scope>NUCLEOTIDE SEQUENCE [LARGE SCALE GENOMIC DNA]</scope>
    <source>
        <strain evidence="2">KB12</strain>
    </source>
</reference>
<name>A0ABU3YKU2_9HYPH</name>
<evidence type="ECO:0000313" key="2">
    <source>
        <dbReference type="Proteomes" id="UP001187203"/>
    </source>
</evidence>
<keyword evidence="2" id="KW-1185">Reference proteome</keyword>
<evidence type="ECO:0000313" key="1">
    <source>
        <dbReference type="EMBL" id="MDV4186452.1"/>
    </source>
</evidence>
<gene>
    <name evidence="1" type="ORF">R1523_13175</name>
</gene>
<dbReference type="Proteomes" id="UP001187203">
    <property type="component" value="Unassembled WGS sequence"/>
</dbReference>
<organism evidence="1 2">
    <name type="scientific">Rhizobium brockwellii</name>
    <dbReference type="NCBI Taxonomy" id="3019932"/>
    <lineage>
        <taxon>Bacteria</taxon>
        <taxon>Pseudomonadati</taxon>
        <taxon>Pseudomonadota</taxon>
        <taxon>Alphaproteobacteria</taxon>
        <taxon>Hyphomicrobiales</taxon>
        <taxon>Rhizobiaceae</taxon>
        <taxon>Rhizobium/Agrobacterium group</taxon>
        <taxon>Rhizobium</taxon>
    </lineage>
</organism>
<dbReference type="EMBL" id="JAWJWI010000005">
    <property type="protein sequence ID" value="MDV4186452.1"/>
    <property type="molecule type" value="Genomic_DNA"/>
</dbReference>
<protein>
    <submittedName>
        <fullName evidence="1">Uncharacterized protein</fullName>
    </submittedName>
</protein>